<sequence>MRTLAANQPRSPEIQQLAADLSRQERARDSAIAGARSCAASKEPTCALRNARRAVALDPRNGQAQSSLRQALSVQNETNTEYFRQASGIPKPVVPTMTFDGRWSMAGRHAATPAEDDSTHTSTVSWGVPTVSKGRGDAH</sequence>
<evidence type="ECO:0000313" key="2">
    <source>
        <dbReference type="EMBL" id="BAN22362.1"/>
    </source>
</evidence>
<reference evidence="2 3" key="2">
    <citation type="journal article" date="2018" name="Int. J. Syst. Evol. Microbiol.">
        <title>Burkholderia insecticola sp. nov., a gut symbiotic bacterium of the bean bug Riptortus pedestris.</title>
        <authorList>
            <person name="Takeshita K."/>
            <person name="Tamaki H."/>
            <person name="Ohbayashi T."/>
            <person name="Meng X.-Y."/>
            <person name="Sone T."/>
            <person name="Mitani Y."/>
            <person name="Peeters C."/>
            <person name="Kikuchi Y."/>
            <person name="Vandamme P."/>
        </authorList>
    </citation>
    <scope>NUCLEOTIDE SEQUENCE [LARGE SCALE GENOMIC DNA]</scope>
    <source>
        <strain evidence="2">RPE64</strain>
    </source>
</reference>
<name>R4WWU3_9BURK</name>
<accession>R4WWU3</accession>
<gene>
    <name evidence="2" type="ORF">BRPE64_ACDS06080</name>
</gene>
<keyword evidence="3" id="KW-1185">Reference proteome</keyword>
<dbReference type="PATRIC" id="fig|758793.3.peg.607"/>
<evidence type="ECO:0000313" key="3">
    <source>
        <dbReference type="Proteomes" id="UP000013966"/>
    </source>
</evidence>
<dbReference type="HOGENOM" id="CLU_1841357_0_0_4"/>
<organism evidence="2 3">
    <name type="scientific">Caballeronia insecticola</name>
    <dbReference type="NCBI Taxonomy" id="758793"/>
    <lineage>
        <taxon>Bacteria</taxon>
        <taxon>Pseudomonadati</taxon>
        <taxon>Pseudomonadota</taxon>
        <taxon>Betaproteobacteria</taxon>
        <taxon>Burkholderiales</taxon>
        <taxon>Burkholderiaceae</taxon>
        <taxon>Caballeronia</taxon>
    </lineage>
</organism>
<proteinExistence type="predicted"/>
<dbReference type="Proteomes" id="UP000013966">
    <property type="component" value="Chromosome 1"/>
</dbReference>
<reference evidence="2 3" key="1">
    <citation type="journal article" date="2013" name="Genome Announc.">
        <title>Complete Genome Sequence of Burkholderia sp. Strain RPE64, Bacterial Symbiont of the Bean Bug Riptortus pedestris.</title>
        <authorList>
            <person name="Shibata T.F."/>
            <person name="Maeda T."/>
            <person name="Nikoh N."/>
            <person name="Yamaguchi K."/>
            <person name="Oshima K."/>
            <person name="Hattori M."/>
            <person name="Nishiyama T."/>
            <person name="Hasebe M."/>
            <person name="Fukatsu T."/>
            <person name="Kikuchi Y."/>
            <person name="Shigenobu S."/>
        </authorList>
    </citation>
    <scope>NUCLEOTIDE SEQUENCE [LARGE SCALE GENOMIC DNA]</scope>
</reference>
<protein>
    <submittedName>
        <fullName evidence="2">Uncharacterized protein</fullName>
    </submittedName>
</protein>
<dbReference type="EMBL" id="AP013058">
    <property type="protein sequence ID" value="BAN22362.1"/>
    <property type="molecule type" value="Genomic_DNA"/>
</dbReference>
<feature type="region of interest" description="Disordered" evidence="1">
    <location>
        <begin position="108"/>
        <end position="139"/>
    </location>
</feature>
<evidence type="ECO:0000256" key="1">
    <source>
        <dbReference type="SAM" id="MobiDB-lite"/>
    </source>
</evidence>
<dbReference type="STRING" id="758793.BRPE64_ACDS06080"/>
<dbReference type="KEGG" id="buo:BRPE64_ACDS06080"/>
<dbReference type="AlphaFoldDB" id="R4WWU3"/>